<keyword evidence="3" id="KW-0963">Cytoplasm</keyword>
<feature type="non-terminal residue" evidence="7">
    <location>
        <position position="1"/>
    </location>
</feature>
<dbReference type="HOGENOM" id="CLU_2612492_0_0_1"/>
<keyword evidence="6" id="KW-0539">Nucleus</keyword>
<dbReference type="Gene3D" id="2.130.10.10">
    <property type="entry name" value="YVTN repeat-like/Quinoprotein amine dehydrogenase"/>
    <property type="match status" value="1"/>
</dbReference>
<evidence type="ECO:0000256" key="4">
    <source>
        <dbReference type="ARBA" id="ARBA00022574"/>
    </source>
</evidence>
<evidence type="ECO:0000256" key="1">
    <source>
        <dbReference type="ARBA" id="ARBA00004123"/>
    </source>
</evidence>
<dbReference type="PANTHER" id="PTHR44111">
    <property type="entry name" value="ELONGATOR COMPLEX PROTEIN 2"/>
    <property type="match status" value="1"/>
</dbReference>
<reference evidence="8" key="2">
    <citation type="submission" date="2015-01" db="EMBL/GenBank/DDBJ databases">
        <title>Evolutionary Origins and Diversification of the Mycorrhizal Mutualists.</title>
        <authorList>
            <consortium name="DOE Joint Genome Institute"/>
            <consortium name="Mycorrhizal Genomics Consortium"/>
            <person name="Kohler A."/>
            <person name="Kuo A."/>
            <person name="Nagy L.G."/>
            <person name="Floudas D."/>
            <person name="Copeland A."/>
            <person name="Barry K.W."/>
            <person name="Cichocki N."/>
            <person name="Veneault-Fourrey C."/>
            <person name="LaButti K."/>
            <person name="Lindquist E.A."/>
            <person name="Lipzen A."/>
            <person name="Lundell T."/>
            <person name="Morin E."/>
            <person name="Murat C."/>
            <person name="Riley R."/>
            <person name="Ohm R."/>
            <person name="Sun H."/>
            <person name="Tunlid A."/>
            <person name="Henrissat B."/>
            <person name="Grigoriev I.V."/>
            <person name="Hibbett D.S."/>
            <person name="Martin F."/>
        </authorList>
    </citation>
    <scope>NUCLEOTIDE SEQUENCE [LARGE SCALE GENOMIC DNA]</scope>
    <source>
        <strain evidence="8">LaAM-08-1</strain>
    </source>
</reference>
<gene>
    <name evidence="7" type="ORF">K443DRAFT_25838</name>
</gene>
<keyword evidence="5" id="KW-0677">Repeat</keyword>
<dbReference type="GO" id="GO:0005634">
    <property type="term" value="C:nucleus"/>
    <property type="evidence" value="ECO:0007669"/>
    <property type="project" value="UniProtKB-SubCell"/>
</dbReference>
<dbReference type="STRING" id="1095629.A0A0C9WJB4"/>
<evidence type="ECO:0000256" key="3">
    <source>
        <dbReference type="ARBA" id="ARBA00022490"/>
    </source>
</evidence>
<evidence type="ECO:0000313" key="8">
    <source>
        <dbReference type="Proteomes" id="UP000054477"/>
    </source>
</evidence>
<dbReference type="GO" id="GO:0005737">
    <property type="term" value="C:cytoplasm"/>
    <property type="evidence" value="ECO:0007669"/>
    <property type="project" value="UniProtKB-SubCell"/>
</dbReference>
<keyword evidence="8" id="KW-1185">Reference proteome</keyword>
<reference evidence="7 8" key="1">
    <citation type="submission" date="2014-04" db="EMBL/GenBank/DDBJ databases">
        <authorList>
            <consortium name="DOE Joint Genome Institute"/>
            <person name="Kuo A."/>
            <person name="Kohler A."/>
            <person name="Nagy L.G."/>
            <person name="Floudas D."/>
            <person name="Copeland A."/>
            <person name="Barry K.W."/>
            <person name="Cichocki N."/>
            <person name="Veneault-Fourrey C."/>
            <person name="LaButti K."/>
            <person name="Lindquist E.A."/>
            <person name="Lipzen A."/>
            <person name="Lundell T."/>
            <person name="Morin E."/>
            <person name="Murat C."/>
            <person name="Sun H."/>
            <person name="Tunlid A."/>
            <person name="Henrissat B."/>
            <person name="Grigoriev I.V."/>
            <person name="Hibbett D.S."/>
            <person name="Martin F."/>
            <person name="Nordberg H.P."/>
            <person name="Cantor M.N."/>
            <person name="Hua S.X."/>
        </authorList>
    </citation>
    <scope>NUCLEOTIDE SEQUENCE [LARGE SCALE GENOMIC DNA]</scope>
    <source>
        <strain evidence="7 8">LaAM-08-1</strain>
    </source>
</reference>
<evidence type="ECO:0000313" key="7">
    <source>
        <dbReference type="EMBL" id="KIJ94399.1"/>
    </source>
</evidence>
<name>A0A0C9WJB4_9AGAR</name>
<dbReference type="InterPro" id="IPR037289">
    <property type="entry name" value="Elp2"/>
</dbReference>
<dbReference type="InterPro" id="IPR015943">
    <property type="entry name" value="WD40/YVTN_repeat-like_dom_sf"/>
</dbReference>
<dbReference type="PANTHER" id="PTHR44111:SF1">
    <property type="entry name" value="ELONGATOR COMPLEX PROTEIN 2"/>
    <property type="match status" value="1"/>
</dbReference>
<accession>A0A0C9WJB4</accession>
<dbReference type="EMBL" id="KN838795">
    <property type="protein sequence ID" value="KIJ94399.1"/>
    <property type="molecule type" value="Genomic_DNA"/>
</dbReference>
<protein>
    <submittedName>
        <fullName evidence="7">Uncharacterized protein</fullName>
    </submittedName>
</protein>
<dbReference type="OrthoDB" id="2615105at2759"/>
<sequence length="79" mass="8874">SVTITVSNPRHLIVTACKKTSAEHAVVRVYDTKNYRPLNSRCWAISSVTKIAFSPDDKLVLSVSRDLSWRLFQIQKGLG</sequence>
<dbReference type="GO" id="GO:0002098">
    <property type="term" value="P:tRNA wobble uridine modification"/>
    <property type="evidence" value="ECO:0007669"/>
    <property type="project" value="InterPro"/>
</dbReference>
<dbReference type="InterPro" id="IPR036322">
    <property type="entry name" value="WD40_repeat_dom_sf"/>
</dbReference>
<proteinExistence type="predicted"/>
<dbReference type="GO" id="GO:0033588">
    <property type="term" value="C:elongator holoenzyme complex"/>
    <property type="evidence" value="ECO:0007669"/>
    <property type="project" value="InterPro"/>
</dbReference>
<dbReference type="AlphaFoldDB" id="A0A0C9WJB4"/>
<evidence type="ECO:0000256" key="6">
    <source>
        <dbReference type="ARBA" id="ARBA00023242"/>
    </source>
</evidence>
<comment type="subcellular location">
    <subcellularLocation>
        <location evidence="2">Cytoplasm</location>
    </subcellularLocation>
    <subcellularLocation>
        <location evidence="1">Nucleus</location>
    </subcellularLocation>
</comment>
<feature type="non-terminal residue" evidence="7">
    <location>
        <position position="79"/>
    </location>
</feature>
<organism evidence="7 8">
    <name type="scientific">Laccaria amethystina LaAM-08-1</name>
    <dbReference type="NCBI Taxonomy" id="1095629"/>
    <lineage>
        <taxon>Eukaryota</taxon>
        <taxon>Fungi</taxon>
        <taxon>Dikarya</taxon>
        <taxon>Basidiomycota</taxon>
        <taxon>Agaricomycotina</taxon>
        <taxon>Agaricomycetes</taxon>
        <taxon>Agaricomycetidae</taxon>
        <taxon>Agaricales</taxon>
        <taxon>Agaricineae</taxon>
        <taxon>Hydnangiaceae</taxon>
        <taxon>Laccaria</taxon>
    </lineage>
</organism>
<dbReference type="Proteomes" id="UP000054477">
    <property type="component" value="Unassembled WGS sequence"/>
</dbReference>
<dbReference type="SUPFAM" id="SSF50978">
    <property type="entry name" value="WD40 repeat-like"/>
    <property type="match status" value="1"/>
</dbReference>
<keyword evidence="4" id="KW-0853">WD repeat</keyword>
<evidence type="ECO:0000256" key="5">
    <source>
        <dbReference type="ARBA" id="ARBA00022737"/>
    </source>
</evidence>
<evidence type="ECO:0000256" key="2">
    <source>
        <dbReference type="ARBA" id="ARBA00004496"/>
    </source>
</evidence>